<dbReference type="InterPro" id="IPR000780">
    <property type="entry name" value="CheR_MeTrfase"/>
</dbReference>
<dbReference type="RefSeq" id="WP_301137511.1">
    <property type="nucleotide sequence ID" value="NZ_JAUHTQ010000003.1"/>
</dbReference>
<dbReference type="SUPFAM" id="SSF47757">
    <property type="entry name" value="Chemotaxis receptor methyltransferase CheR, N-terminal domain"/>
    <property type="match status" value="1"/>
</dbReference>
<evidence type="ECO:0000313" key="2">
    <source>
        <dbReference type="EMBL" id="MDN4493224.1"/>
    </source>
</evidence>
<dbReference type="Gene3D" id="3.40.50.150">
    <property type="entry name" value="Vaccinia Virus protein VP39"/>
    <property type="match status" value="1"/>
</dbReference>
<sequence length="285" mass="33400">MSHQSDFGSNHDLSTEHTDLEVELLLKAVFRLSGYDFLLYNRSSITRRIENRMRISGLSTITELTNLIIHNEDYLHQILNDFSINVTEMFRNPSFFKAFRNEVIPKLREFPEIRIWHAGCATGEEVFSMAVLIEEEGLMDKTVIYATDMNEDVLEKAKNGVFPIHKMQAYTKNYQLAGGQESFSQYYKTDRQYAYFHKSLLKNIIFAQHNLVTDQSFNEFHIIICRNVLIYFTQRLQNQVHHLFHESLMNGGYLGLGDKETLRFTEIVANYNEVNGNERIYQKVK</sequence>
<dbReference type="PRINTS" id="PR00996">
    <property type="entry name" value="CHERMTFRASE"/>
</dbReference>
<dbReference type="PROSITE" id="PS50123">
    <property type="entry name" value="CHER"/>
    <property type="match status" value="1"/>
</dbReference>
<gene>
    <name evidence="2" type="ORF">QYB95_06690</name>
</gene>
<dbReference type="Pfam" id="PF01739">
    <property type="entry name" value="CheR"/>
    <property type="match status" value="1"/>
</dbReference>
<evidence type="ECO:0000313" key="3">
    <source>
        <dbReference type="Proteomes" id="UP001172743"/>
    </source>
</evidence>
<keyword evidence="3" id="KW-1185">Reference proteome</keyword>
<name>A0ABT8GP83_9BACL</name>
<dbReference type="Proteomes" id="UP001172743">
    <property type="component" value="Unassembled WGS sequence"/>
</dbReference>
<evidence type="ECO:0000259" key="1">
    <source>
        <dbReference type="PROSITE" id="PS50123"/>
    </source>
</evidence>
<dbReference type="InterPro" id="IPR029063">
    <property type="entry name" value="SAM-dependent_MTases_sf"/>
</dbReference>
<dbReference type="EMBL" id="JAUHTQ010000003">
    <property type="protein sequence ID" value="MDN4493224.1"/>
    <property type="molecule type" value="Genomic_DNA"/>
</dbReference>
<reference evidence="2" key="1">
    <citation type="submission" date="2023-07" db="EMBL/GenBank/DDBJ databases">
        <title>Ureibacillus sp. isolated from freshwater well.</title>
        <authorList>
            <person name="Kirdat K."/>
            <person name="Bhatt A."/>
            <person name="Teware R."/>
            <person name="Bhavsar Y."/>
            <person name="Yadav A."/>
        </authorList>
    </citation>
    <scope>NUCLEOTIDE SEQUENCE</scope>
    <source>
        <strain evidence="2">BA0131</strain>
    </source>
</reference>
<protein>
    <submittedName>
        <fullName evidence="2">Protein-glutamate O-methyltransferase CheR</fullName>
    </submittedName>
</protein>
<dbReference type="PANTHER" id="PTHR24422:SF8">
    <property type="entry name" value="CHEMOTAXIS PROTEIN"/>
    <property type="match status" value="1"/>
</dbReference>
<dbReference type="InterPro" id="IPR022642">
    <property type="entry name" value="CheR_C"/>
</dbReference>
<dbReference type="InterPro" id="IPR022641">
    <property type="entry name" value="CheR_N"/>
</dbReference>
<dbReference type="SUPFAM" id="SSF53335">
    <property type="entry name" value="S-adenosyl-L-methionine-dependent methyltransferases"/>
    <property type="match status" value="1"/>
</dbReference>
<proteinExistence type="predicted"/>
<dbReference type="InterPro" id="IPR050903">
    <property type="entry name" value="Bact_Chemotaxis_MeTrfase"/>
</dbReference>
<feature type="domain" description="CheR-type methyltransferase" evidence="1">
    <location>
        <begin position="18"/>
        <end position="262"/>
    </location>
</feature>
<dbReference type="PANTHER" id="PTHR24422">
    <property type="entry name" value="CHEMOTAXIS PROTEIN METHYLTRANSFERASE"/>
    <property type="match status" value="1"/>
</dbReference>
<organism evidence="2 3">
    <name type="scientific">Ureibacillus aquaedulcis</name>
    <dbReference type="NCBI Taxonomy" id="3058421"/>
    <lineage>
        <taxon>Bacteria</taxon>
        <taxon>Bacillati</taxon>
        <taxon>Bacillota</taxon>
        <taxon>Bacilli</taxon>
        <taxon>Bacillales</taxon>
        <taxon>Caryophanaceae</taxon>
        <taxon>Ureibacillus</taxon>
    </lineage>
</organism>
<accession>A0ABT8GP83</accession>
<dbReference type="SMART" id="SM00138">
    <property type="entry name" value="MeTrc"/>
    <property type="match status" value="1"/>
</dbReference>
<dbReference type="Pfam" id="PF03705">
    <property type="entry name" value="CheR_N"/>
    <property type="match status" value="1"/>
</dbReference>
<comment type="caution">
    <text evidence="2">The sequence shown here is derived from an EMBL/GenBank/DDBJ whole genome shotgun (WGS) entry which is preliminary data.</text>
</comment>